<dbReference type="InterPro" id="IPR037448">
    <property type="entry name" value="Zig-8"/>
</dbReference>
<dbReference type="EMBL" id="JAPTSV010000004">
    <property type="protein sequence ID" value="KAJ1528342.1"/>
    <property type="molecule type" value="Genomic_DNA"/>
</dbReference>
<dbReference type="PANTHER" id="PTHR23279">
    <property type="entry name" value="DEFECTIVE PROBOSCIS EXTENSION RESPONSE DPR -RELATED"/>
    <property type="match status" value="1"/>
</dbReference>
<dbReference type="InterPro" id="IPR003598">
    <property type="entry name" value="Ig_sub2"/>
</dbReference>
<dbReference type="Gene3D" id="2.60.40.10">
    <property type="entry name" value="Immunoglobulins"/>
    <property type="match status" value="1"/>
</dbReference>
<dbReference type="AlphaFoldDB" id="A0AAV7XQR3"/>
<dbReference type="SUPFAM" id="SSF48726">
    <property type="entry name" value="Immunoglobulin"/>
    <property type="match status" value="1"/>
</dbReference>
<comment type="caution">
    <text evidence="3">The sequence shown here is derived from an EMBL/GenBank/DDBJ whole genome shotgun (WGS) entry which is preliminary data.</text>
</comment>
<name>A0AAV7XQR3_9NEOP</name>
<dbReference type="InterPro" id="IPR007110">
    <property type="entry name" value="Ig-like_dom"/>
</dbReference>
<evidence type="ECO:0000256" key="1">
    <source>
        <dbReference type="SAM" id="MobiDB-lite"/>
    </source>
</evidence>
<evidence type="ECO:0000313" key="3">
    <source>
        <dbReference type="EMBL" id="KAJ1528342.1"/>
    </source>
</evidence>
<evidence type="ECO:0000259" key="2">
    <source>
        <dbReference type="PROSITE" id="PS50835"/>
    </source>
</evidence>
<dbReference type="SMART" id="SM00409">
    <property type="entry name" value="IG"/>
    <property type="match status" value="1"/>
</dbReference>
<organism evidence="3 4">
    <name type="scientific">Megalurothrips usitatus</name>
    <name type="common">bean blossom thrips</name>
    <dbReference type="NCBI Taxonomy" id="439358"/>
    <lineage>
        <taxon>Eukaryota</taxon>
        <taxon>Metazoa</taxon>
        <taxon>Ecdysozoa</taxon>
        <taxon>Arthropoda</taxon>
        <taxon>Hexapoda</taxon>
        <taxon>Insecta</taxon>
        <taxon>Pterygota</taxon>
        <taxon>Neoptera</taxon>
        <taxon>Paraneoptera</taxon>
        <taxon>Thysanoptera</taxon>
        <taxon>Terebrantia</taxon>
        <taxon>Thripoidea</taxon>
        <taxon>Thripidae</taxon>
        <taxon>Megalurothrips</taxon>
    </lineage>
</organism>
<feature type="compositionally biased region" description="Pro residues" evidence="1">
    <location>
        <begin position="16"/>
        <end position="26"/>
    </location>
</feature>
<feature type="domain" description="Ig-like" evidence="2">
    <location>
        <begin position="114"/>
        <end position="210"/>
    </location>
</feature>
<accession>A0AAV7XQR3</accession>
<keyword evidence="4" id="KW-1185">Reference proteome</keyword>
<gene>
    <name evidence="3" type="ORF">ONE63_006762</name>
</gene>
<evidence type="ECO:0000313" key="4">
    <source>
        <dbReference type="Proteomes" id="UP001075354"/>
    </source>
</evidence>
<dbReference type="Proteomes" id="UP001075354">
    <property type="component" value="Chromosome 4"/>
</dbReference>
<dbReference type="InterPro" id="IPR013151">
    <property type="entry name" value="Immunoglobulin_dom"/>
</dbReference>
<protein>
    <recommendedName>
        <fullName evidence="2">Ig-like domain-containing protein</fullName>
    </recommendedName>
</protein>
<dbReference type="InterPro" id="IPR003599">
    <property type="entry name" value="Ig_sub"/>
</dbReference>
<feature type="compositionally biased region" description="Low complexity" evidence="1">
    <location>
        <begin position="1"/>
        <end position="15"/>
    </location>
</feature>
<dbReference type="PROSITE" id="PS50835">
    <property type="entry name" value="IG_LIKE"/>
    <property type="match status" value="1"/>
</dbReference>
<dbReference type="GO" id="GO:0050808">
    <property type="term" value="P:synapse organization"/>
    <property type="evidence" value="ECO:0007669"/>
    <property type="project" value="TreeGrafter"/>
</dbReference>
<reference evidence="3" key="1">
    <citation type="submission" date="2022-12" db="EMBL/GenBank/DDBJ databases">
        <title>Chromosome-level genome assembly of the bean flower thrips Megalurothrips usitatus.</title>
        <authorList>
            <person name="Ma L."/>
            <person name="Liu Q."/>
            <person name="Li H."/>
            <person name="Cai W."/>
        </authorList>
    </citation>
    <scope>NUCLEOTIDE SEQUENCE</scope>
    <source>
        <strain evidence="3">Cailab_2022a</strain>
    </source>
</reference>
<dbReference type="InterPro" id="IPR013783">
    <property type="entry name" value="Ig-like_fold"/>
</dbReference>
<dbReference type="PANTHER" id="PTHR23279:SF12">
    <property type="entry name" value="DEFECTIVE PROBOSCIS EXTENSION RESPONSE 14, ISOFORM A-RELATED"/>
    <property type="match status" value="1"/>
</dbReference>
<dbReference type="SMART" id="SM00408">
    <property type="entry name" value="IGc2"/>
    <property type="match status" value="1"/>
</dbReference>
<dbReference type="GO" id="GO:0032589">
    <property type="term" value="C:neuron projection membrane"/>
    <property type="evidence" value="ECO:0007669"/>
    <property type="project" value="TreeGrafter"/>
</dbReference>
<feature type="region of interest" description="Disordered" evidence="1">
    <location>
        <begin position="1"/>
        <end position="47"/>
    </location>
</feature>
<proteinExistence type="predicted"/>
<feature type="compositionally biased region" description="Low complexity" evidence="1">
    <location>
        <begin position="27"/>
        <end position="36"/>
    </location>
</feature>
<dbReference type="InterPro" id="IPR036179">
    <property type="entry name" value="Ig-like_dom_sf"/>
</dbReference>
<sequence length="230" mass="24298">MPPTTAAAAAVSSDTAPPPSPPPPSSPSSLSSAWPTSAPPPPPAPTAAALAAGVSYAPGAPPAGEGEVVLLATPRTPGAAPSPRGHTDSPMLNYIYDARSSAHKHMHHSQRFGPTFETNATSITVQIGSTATIDCKISLLQDNAVSWVLRKPSEDSLRLLTVGHMTYSGDTRHSVEFLYPNNWRLIVRNVTKLDEGTYECQISTHPPKLIRTHLLVNGEYLSPWGAEGRG</sequence>
<dbReference type="Pfam" id="PF00047">
    <property type="entry name" value="ig"/>
    <property type="match status" value="1"/>
</dbReference>